<evidence type="ECO:0000256" key="3">
    <source>
        <dbReference type="ARBA" id="ARBA00011217"/>
    </source>
</evidence>
<dbReference type="RefSeq" id="XP_003684837.1">
    <property type="nucleotide sequence ID" value="XM_003684789.1"/>
</dbReference>
<reference evidence="10 11" key="1">
    <citation type="journal article" date="2011" name="Proc. Natl. Acad. Sci. U.S.A.">
        <title>Evolutionary erosion of yeast sex chromosomes by mating-type switching accidents.</title>
        <authorList>
            <person name="Gordon J.L."/>
            <person name="Armisen D."/>
            <person name="Proux-Wera E."/>
            <person name="Oheigeartaigh S.S."/>
            <person name="Byrne K.P."/>
            <person name="Wolfe K.H."/>
        </authorList>
    </citation>
    <scope>NUCLEOTIDE SEQUENCE [LARGE SCALE GENOMIC DNA]</scope>
    <source>
        <strain evidence="11">ATCC 24235 / CBS 4417 / NBRC 1672 / NRRL Y-8282 / UCD 70-5</strain>
    </source>
</reference>
<evidence type="ECO:0000256" key="7">
    <source>
        <dbReference type="ARBA" id="ARBA00023306"/>
    </source>
</evidence>
<feature type="domain" description="Chromosome segregation in meiosis protein 3" evidence="9">
    <location>
        <begin position="53"/>
        <end position="136"/>
    </location>
</feature>
<evidence type="ECO:0000313" key="10">
    <source>
        <dbReference type="EMBL" id="CCE62403.1"/>
    </source>
</evidence>
<dbReference type="GO" id="GO:0031298">
    <property type="term" value="C:replication fork protection complex"/>
    <property type="evidence" value="ECO:0007669"/>
    <property type="project" value="TreeGrafter"/>
</dbReference>
<organism evidence="10 11">
    <name type="scientific">Tetrapisispora phaffii (strain ATCC 24235 / CBS 4417 / NBRC 1672 / NRRL Y-8282 / UCD 70-5)</name>
    <name type="common">Yeast</name>
    <name type="synonym">Fabospora phaffii</name>
    <dbReference type="NCBI Taxonomy" id="1071381"/>
    <lineage>
        <taxon>Eukaryota</taxon>
        <taxon>Fungi</taxon>
        <taxon>Dikarya</taxon>
        <taxon>Ascomycota</taxon>
        <taxon>Saccharomycotina</taxon>
        <taxon>Saccharomycetes</taxon>
        <taxon>Saccharomycetales</taxon>
        <taxon>Saccharomycetaceae</taxon>
        <taxon>Tetrapisispora</taxon>
    </lineage>
</organism>
<dbReference type="GeneID" id="11533944"/>
<dbReference type="InterPro" id="IPR012923">
    <property type="entry name" value="Csm3"/>
</dbReference>
<dbReference type="KEGG" id="tpf:TPHA_0C02500"/>
<comment type="similarity">
    <text evidence="2 8">Belongs to the CSM3 family.</text>
</comment>
<dbReference type="InterPro" id="IPR040038">
    <property type="entry name" value="TIPIN/Csm3/Swi3"/>
</dbReference>
<dbReference type="PANTHER" id="PTHR13220:SF11">
    <property type="entry name" value="TIMELESS-INTERACTING PROTEIN"/>
    <property type="match status" value="1"/>
</dbReference>
<evidence type="ECO:0000256" key="8">
    <source>
        <dbReference type="RuleBase" id="RU366049"/>
    </source>
</evidence>
<dbReference type="eggNOG" id="KOG3004">
    <property type="taxonomic scope" value="Eukaryota"/>
</dbReference>
<evidence type="ECO:0000256" key="5">
    <source>
        <dbReference type="ARBA" id="ARBA00022880"/>
    </source>
</evidence>
<protein>
    <recommendedName>
        <fullName evidence="8">Chromosome segregation in meiosis protein</fullName>
    </recommendedName>
</protein>
<accession>G8BRM7</accession>
<keyword evidence="11" id="KW-1185">Reference proteome</keyword>
<dbReference type="AlphaFoldDB" id="G8BRM7"/>
<evidence type="ECO:0000256" key="4">
    <source>
        <dbReference type="ARBA" id="ARBA00022763"/>
    </source>
</evidence>
<keyword evidence="7 8" id="KW-0131">Cell cycle</keyword>
<sequence length="304" mass="34898">MESNLDPTVISSLDNAYHGNVDNYLLNNDPTAVDSTMNDPTAVVTKKRKPIVKLTAERLLSDNGLPYVMKNARKRIHISKNKSPCDNFNNILLFYQLWAHNLYPKAKFKDFIKLAQGLGKSDKILREYRSALFRKEMGLIDDDELNRLVNFLQNNDEVIPIQEDSTHDPNAVENNADATHHESSILDLEQGNQPQKKHLFEVNSDLSDADEEDQIYNVTRPTTEDNTITIPLNNSGNNEEEALLLEMEEQQAGITKRNAKVISDDEEELELLKDFEMEQQKLETHNDVVQEHMEEDEMELMRGM</sequence>
<dbReference type="Proteomes" id="UP000005666">
    <property type="component" value="Chromosome 3"/>
</dbReference>
<dbReference type="GO" id="GO:0043111">
    <property type="term" value="P:replication fork arrest"/>
    <property type="evidence" value="ECO:0007669"/>
    <property type="project" value="TreeGrafter"/>
</dbReference>
<keyword evidence="6 8" id="KW-0539">Nucleus</keyword>
<evidence type="ECO:0000259" key="9">
    <source>
        <dbReference type="Pfam" id="PF07962"/>
    </source>
</evidence>
<dbReference type="GO" id="GO:0000076">
    <property type="term" value="P:DNA replication checkpoint signaling"/>
    <property type="evidence" value="ECO:0007669"/>
    <property type="project" value="UniProtKB-UniRule"/>
</dbReference>
<dbReference type="STRING" id="1071381.G8BRM7"/>
<dbReference type="HOGENOM" id="CLU_068300_0_0_1"/>
<keyword evidence="4 8" id="KW-0227">DNA damage</keyword>
<keyword evidence="5" id="KW-0236">DNA replication inhibitor</keyword>
<proteinExistence type="inferred from homology"/>
<evidence type="ECO:0000256" key="2">
    <source>
        <dbReference type="ARBA" id="ARBA00006075"/>
    </source>
</evidence>
<dbReference type="EMBL" id="HE612858">
    <property type="protein sequence ID" value="CCE62403.1"/>
    <property type="molecule type" value="Genomic_DNA"/>
</dbReference>
<name>G8BRM7_TETPH</name>
<comment type="subcellular location">
    <subcellularLocation>
        <location evidence="1 8">Nucleus</location>
    </subcellularLocation>
</comment>
<dbReference type="OrthoDB" id="437078at2759"/>
<evidence type="ECO:0000313" key="11">
    <source>
        <dbReference type="Proteomes" id="UP000005666"/>
    </source>
</evidence>
<comment type="subunit">
    <text evidence="3">Component of the fork protection complex (FPC) consisting of TOF1 and CSM3.</text>
</comment>
<evidence type="ECO:0000256" key="1">
    <source>
        <dbReference type="ARBA" id="ARBA00004123"/>
    </source>
</evidence>
<gene>
    <name evidence="10" type="primary">TPHA0C02500</name>
    <name evidence="10" type="ordered locus">TPHA_0C02500</name>
</gene>
<dbReference type="GO" id="GO:0003677">
    <property type="term" value="F:DNA binding"/>
    <property type="evidence" value="ECO:0007669"/>
    <property type="project" value="TreeGrafter"/>
</dbReference>
<dbReference type="Pfam" id="PF07962">
    <property type="entry name" value="Swi3"/>
    <property type="match status" value="1"/>
</dbReference>
<dbReference type="GO" id="GO:0031297">
    <property type="term" value="P:replication fork processing"/>
    <property type="evidence" value="ECO:0007669"/>
    <property type="project" value="UniProtKB-UniRule"/>
</dbReference>
<dbReference type="GO" id="GO:0006974">
    <property type="term" value="P:DNA damage response"/>
    <property type="evidence" value="ECO:0007669"/>
    <property type="project" value="UniProtKB-KW"/>
</dbReference>
<evidence type="ECO:0000256" key="6">
    <source>
        <dbReference type="ARBA" id="ARBA00023242"/>
    </source>
</evidence>
<dbReference type="PANTHER" id="PTHR13220">
    <property type="entry name" value="TIMELESS INTERACTING-RELATED"/>
    <property type="match status" value="1"/>
</dbReference>
<comment type="function">
    <text evidence="8">Plays an important role in the control of DNA replication and the maintenance of replication fork stability.</text>
</comment>